<dbReference type="Proteomes" id="UP000805649">
    <property type="component" value="Unassembled WGS sequence"/>
</dbReference>
<name>A0ACC3ZEC2_COLTU</name>
<protein>
    <submittedName>
        <fullName evidence="1">Uncharacterized protein</fullName>
    </submittedName>
</protein>
<gene>
    <name evidence="1" type="ORF">CTRU02_200338</name>
</gene>
<evidence type="ECO:0000313" key="1">
    <source>
        <dbReference type="EMBL" id="KAL0942452.1"/>
    </source>
</evidence>
<evidence type="ECO:0000313" key="2">
    <source>
        <dbReference type="Proteomes" id="UP000805649"/>
    </source>
</evidence>
<keyword evidence="2" id="KW-1185">Reference proteome</keyword>
<dbReference type="EMBL" id="VUJX02000001">
    <property type="protein sequence ID" value="KAL0942452.1"/>
    <property type="molecule type" value="Genomic_DNA"/>
</dbReference>
<proteinExistence type="predicted"/>
<organism evidence="1 2">
    <name type="scientific">Colletotrichum truncatum</name>
    <name type="common">Anthracnose fungus</name>
    <name type="synonym">Colletotrichum capsici</name>
    <dbReference type="NCBI Taxonomy" id="5467"/>
    <lineage>
        <taxon>Eukaryota</taxon>
        <taxon>Fungi</taxon>
        <taxon>Dikarya</taxon>
        <taxon>Ascomycota</taxon>
        <taxon>Pezizomycotina</taxon>
        <taxon>Sordariomycetes</taxon>
        <taxon>Hypocreomycetidae</taxon>
        <taxon>Glomerellales</taxon>
        <taxon>Glomerellaceae</taxon>
        <taxon>Colletotrichum</taxon>
        <taxon>Colletotrichum truncatum species complex</taxon>
    </lineage>
</organism>
<comment type="caution">
    <text evidence="1">The sequence shown here is derived from an EMBL/GenBank/DDBJ whole genome shotgun (WGS) entry which is preliminary data.</text>
</comment>
<reference evidence="1 2" key="1">
    <citation type="journal article" date="2020" name="Phytopathology">
        <title>Genome Sequence Resources of Colletotrichum truncatum, C. plurivorum, C. musicola, and C. sojae: Four Species Pathogenic to Soybean (Glycine max).</title>
        <authorList>
            <person name="Rogerio F."/>
            <person name="Boufleur T.R."/>
            <person name="Ciampi-Guillardi M."/>
            <person name="Sukno S.A."/>
            <person name="Thon M.R."/>
            <person name="Massola Junior N.S."/>
            <person name="Baroncelli R."/>
        </authorList>
    </citation>
    <scope>NUCLEOTIDE SEQUENCE [LARGE SCALE GENOMIC DNA]</scope>
    <source>
        <strain evidence="1 2">CMES1059</strain>
    </source>
</reference>
<sequence length="332" mass="35493">MHFFTKFLRAGVILHIAFQCASSAVLRGRSGDVESNQLPAGEYQLFSRDSALTDVLETLDKHLNEFLNTWSSGHRNQDNVDVAKLAKRQNVQIPRQALEELLRLIQSIETQLVSIISSGSISSSGGAVQPPTDTAGNAEPTASPGLTPSSPAQSANPPATSSRVSEPQASGLPSSNSPNPPATNDPNVGPPTPTPFLTSSGAGPRDSITTAYGTAASTGTLCKKTLTQTFTSYVYEDGTPAVAPKARSIEDDDEDEDPELDDPEQSVEQVVEVVESWVDPDVPAPDDDWNLGQSVAESWASSKTRRDLRKSPGRSNLLLIREEENALELLDS</sequence>
<accession>A0ACC3ZEC2</accession>